<organism evidence="1 2">
    <name type="scientific">Pseudozyma flocculosa PF-1</name>
    <dbReference type="NCBI Taxonomy" id="1277687"/>
    <lineage>
        <taxon>Eukaryota</taxon>
        <taxon>Fungi</taxon>
        <taxon>Dikarya</taxon>
        <taxon>Basidiomycota</taxon>
        <taxon>Ustilaginomycotina</taxon>
        <taxon>Ustilaginomycetes</taxon>
        <taxon>Ustilaginales</taxon>
        <taxon>Ustilaginaceae</taxon>
        <taxon>Pseudozyma</taxon>
    </lineage>
</organism>
<evidence type="ECO:0000313" key="2">
    <source>
        <dbReference type="Proteomes" id="UP000053664"/>
    </source>
</evidence>
<gene>
    <name evidence="1" type="ORF">PFL1_05949</name>
</gene>
<protein>
    <submittedName>
        <fullName evidence="1">Uncharacterized protein</fullName>
    </submittedName>
</protein>
<dbReference type="HOGENOM" id="CLU_921760_0_0_1"/>
<dbReference type="Proteomes" id="UP000053664">
    <property type="component" value="Unassembled WGS sequence"/>
</dbReference>
<reference evidence="1 2" key="1">
    <citation type="journal article" date="2013" name="Plant Cell">
        <title>The transition from a phytopathogenic smut ancestor to an anamorphic biocontrol agent deciphered by comparative whole-genome analysis.</title>
        <authorList>
            <person name="Lefebvre F."/>
            <person name="Joly D.L."/>
            <person name="Labbe C."/>
            <person name="Teichmann B."/>
            <person name="Linning R."/>
            <person name="Belzile F."/>
            <person name="Bakkeren G."/>
            <person name="Belanger R.R."/>
        </authorList>
    </citation>
    <scope>NUCLEOTIDE SEQUENCE [LARGE SCALE GENOMIC DNA]</scope>
    <source>
        <strain evidence="1 2">PF-1</strain>
    </source>
</reference>
<dbReference type="EMBL" id="KE361644">
    <property type="protein sequence ID" value="EPQ26628.1"/>
    <property type="molecule type" value="Genomic_DNA"/>
</dbReference>
<dbReference type="AlphaFoldDB" id="A0A061H2H6"/>
<name>A0A061H2H6_9BASI</name>
<proteinExistence type="predicted"/>
<dbReference type="RefSeq" id="XP_007881675.1">
    <property type="nucleotide sequence ID" value="XM_007883484.1"/>
</dbReference>
<sequence>MQIRPHHGLLGQLAISILAAWAIPTITLMPASVSAAPPMPQAFPGFNMNALAGAAEDEAEPLLHSASTVLDLDAAAYRDRPRAFTQPGGGSRADVDPAALRVQTQDFLPRSPAQMNALLEEGQRLLLEAPTRVVAKQLVGIGGQELRQWLTRIYRIRLVYSRIMTYESPDGWIRHGAVKITVVPDDKALWRRLSLVRDFEPDNAGSVSGSAFHDLTWPMQDFRIGEYHIHAHPGRGGETGYRLRAWLNDHPVIAYYQGPPTDPPRPRWIFIGKVEAARRDARLHSTPLEASAPAPEASTADW</sequence>
<dbReference type="GeneID" id="19320031"/>
<evidence type="ECO:0000313" key="1">
    <source>
        <dbReference type="EMBL" id="EPQ26628.1"/>
    </source>
</evidence>
<accession>A0A061H2H6</accession>
<dbReference type="KEGG" id="pfp:PFL1_05949"/>